<dbReference type="PANTHER" id="PTHR35579">
    <property type="entry name" value="CRISPR SYSTEM CMS ENDORIBONUCLEASE CSM3"/>
    <property type="match status" value="1"/>
</dbReference>
<evidence type="ECO:0000313" key="3">
    <source>
        <dbReference type="EMBL" id="MDU9004479.1"/>
    </source>
</evidence>
<feature type="domain" description="CRISPR type III-associated protein" evidence="2">
    <location>
        <begin position="15"/>
        <end position="189"/>
    </location>
</feature>
<dbReference type="EMBL" id="JASMWN010000008">
    <property type="protein sequence ID" value="MDU9004479.1"/>
    <property type="molecule type" value="Genomic_DNA"/>
</dbReference>
<comment type="caution">
    <text evidence="3">The sequence shown here is derived from an EMBL/GenBank/DDBJ whole genome shotgun (WGS) entry which is preliminary data.</text>
</comment>
<organism evidence="3 4">
    <name type="scientific">Sedimentitalea todarodis</name>
    <dbReference type="NCBI Taxonomy" id="1631240"/>
    <lineage>
        <taxon>Bacteria</taxon>
        <taxon>Pseudomonadati</taxon>
        <taxon>Pseudomonadota</taxon>
        <taxon>Alphaproteobacteria</taxon>
        <taxon>Rhodobacterales</taxon>
        <taxon>Paracoccaceae</taxon>
        <taxon>Sedimentitalea</taxon>
    </lineage>
</organism>
<dbReference type="CDD" id="cd09726">
    <property type="entry name" value="RAMP_I_III"/>
    <property type="match status" value="1"/>
</dbReference>
<keyword evidence="4" id="KW-1185">Reference proteome</keyword>
<reference evidence="4" key="1">
    <citation type="submission" date="2023-05" db="EMBL/GenBank/DDBJ databases">
        <title>Sedimentitalea sp. nov. JM2-8.</title>
        <authorList>
            <person name="Huang J."/>
        </authorList>
    </citation>
    <scope>NUCLEOTIDE SEQUENCE [LARGE SCALE GENOMIC DNA]</scope>
    <source>
        <strain evidence="4">KHS03</strain>
    </source>
</reference>
<dbReference type="InterPro" id="IPR005537">
    <property type="entry name" value="RAMP_III_fam"/>
</dbReference>
<protein>
    <submittedName>
        <fullName evidence="3">RAMP superfamily CRISPR-associated protein</fullName>
    </submittedName>
</protein>
<dbReference type="PANTHER" id="PTHR35579:SF6">
    <property type="entry name" value="DUF324 DOMAIN-CONTAINING PROTEIN"/>
    <property type="match status" value="1"/>
</dbReference>
<dbReference type="RefSeq" id="WP_316776238.1">
    <property type="nucleotide sequence ID" value="NZ_JASMWN010000008.1"/>
</dbReference>
<name>A0ABU3VE85_9RHOB</name>
<dbReference type="InterPro" id="IPR052216">
    <property type="entry name" value="CRISPR_Csm3_endoribonuclease"/>
</dbReference>
<sequence length="455" mass="49833">MAFFFAKRWSFTLSLDALTDVHVGSGRLVFVESDGNSRQVLEQAKDVNGKAYIPSTAFKGASRDTGRGAGHDIDTLFGKACVNAPSSRAGRLVFFGATLKEHGAALDMPKFNPQSGTYIRPQHARDRDTRTVKPKYLYHAENIPRGTHFTLEAMFFDHDGAADGLKELVMPLLDRMAADDGFSVGANKTTLGQMRLADTEVSFACDKITRKEKNDHGRTCITVGAKKTVRVIPIKPTSPAQRMLNINCPGPLLIADPERGEAAAALTPDRKKVISEMRFAKGQPSGWERALRQSLRSLAGYLEATLDENSSDRIDDPFLSYKSFNLLCSTQRLFGVEGFRGLLSLHVYEAENQDHGSFPGLELDVLTQGALEPAAFLINCPVGGRLKIALRIDKARYDCLLSRLDDAEAIRKGDAALVDRLNEYVATQGIQAGAKVTRGYGWFAPFDMALSLGEP</sequence>
<proteinExistence type="predicted"/>
<evidence type="ECO:0000313" key="4">
    <source>
        <dbReference type="Proteomes" id="UP001255416"/>
    </source>
</evidence>
<dbReference type="Pfam" id="PF03787">
    <property type="entry name" value="RAMPs"/>
    <property type="match status" value="1"/>
</dbReference>
<dbReference type="Proteomes" id="UP001255416">
    <property type="component" value="Unassembled WGS sequence"/>
</dbReference>
<evidence type="ECO:0000259" key="2">
    <source>
        <dbReference type="Pfam" id="PF03787"/>
    </source>
</evidence>
<gene>
    <name evidence="3" type="ORF">QO231_11510</name>
</gene>
<accession>A0ABU3VE85</accession>
<keyword evidence="1" id="KW-0051">Antiviral defense</keyword>
<evidence type="ECO:0000256" key="1">
    <source>
        <dbReference type="ARBA" id="ARBA00023118"/>
    </source>
</evidence>